<protein>
    <submittedName>
        <fullName evidence="1">Uncharacterized protein</fullName>
    </submittedName>
</protein>
<evidence type="ECO:0000313" key="2">
    <source>
        <dbReference type="Proteomes" id="UP001234202"/>
    </source>
</evidence>
<keyword evidence="2" id="KW-1185">Reference proteome</keyword>
<organism evidence="1 2">
    <name type="scientific">Naganishia onofrii</name>
    <dbReference type="NCBI Taxonomy" id="1851511"/>
    <lineage>
        <taxon>Eukaryota</taxon>
        <taxon>Fungi</taxon>
        <taxon>Dikarya</taxon>
        <taxon>Basidiomycota</taxon>
        <taxon>Agaricomycotina</taxon>
        <taxon>Tremellomycetes</taxon>
        <taxon>Filobasidiales</taxon>
        <taxon>Filobasidiaceae</taxon>
        <taxon>Naganishia</taxon>
    </lineage>
</organism>
<reference evidence="1" key="1">
    <citation type="submission" date="2023-04" db="EMBL/GenBank/DDBJ databases">
        <title>Draft Genome sequencing of Naganishia species isolated from polar environments using Oxford Nanopore Technology.</title>
        <authorList>
            <person name="Leo P."/>
            <person name="Venkateswaran K."/>
        </authorList>
    </citation>
    <scope>NUCLEOTIDE SEQUENCE</scope>
    <source>
        <strain evidence="1">DBVPG 5303</strain>
    </source>
</reference>
<dbReference type="Proteomes" id="UP001234202">
    <property type="component" value="Unassembled WGS sequence"/>
</dbReference>
<name>A0ACC2WSQ8_9TREE</name>
<sequence>MSDSPSQSRPWLVRKRQKDTIHDKKALPKPSYIPTIGKQRNRIAEGAILTKSRQRFEKSLVLAKEAYLADNEDKMTVKIVDESEDTGAWREVATRNKRPLSSVVTEDGVKEKLERDIIGFPEADSVPGSGKTSLIHALASACDLDIYVISLSTAGPAGSVVVMEDIDASMPEDSILNRQTDDDTESDLDEEEDDESESSNKRRDRANKGANGASGVTLSGLPNAIDGVAGSEGRICRADIHVEFKNASKSMCRDLFKVFFPITGEYPIKYARASDVPSNLSAHKEEVIPQLTEEDVDNLADRFAATFPERGIPPAQIQGMLMLHRLYPGEALDAAPAWIEAKRQETADAERKK</sequence>
<gene>
    <name evidence="1" type="ORF">QFC24_007109</name>
</gene>
<evidence type="ECO:0000313" key="1">
    <source>
        <dbReference type="EMBL" id="KAJ9114790.1"/>
    </source>
</evidence>
<dbReference type="EMBL" id="JASBWV010000053">
    <property type="protein sequence ID" value="KAJ9114790.1"/>
    <property type="molecule type" value="Genomic_DNA"/>
</dbReference>
<comment type="caution">
    <text evidence="1">The sequence shown here is derived from an EMBL/GenBank/DDBJ whole genome shotgun (WGS) entry which is preliminary data.</text>
</comment>
<accession>A0ACC2WSQ8</accession>
<proteinExistence type="predicted"/>